<evidence type="ECO:0000313" key="4">
    <source>
        <dbReference type="Proteomes" id="UP000267536"/>
    </source>
</evidence>
<protein>
    <submittedName>
        <fullName evidence="3">LuxR family transcriptional regulator</fullName>
    </submittedName>
</protein>
<dbReference type="GO" id="GO:0003677">
    <property type="term" value="F:DNA binding"/>
    <property type="evidence" value="ECO:0007669"/>
    <property type="project" value="InterPro"/>
</dbReference>
<dbReference type="GO" id="GO:0006355">
    <property type="term" value="P:regulation of DNA-templated transcription"/>
    <property type="evidence" value="ECO:0007669"/>
    <property type="project" value="InterPro"/>
</dbReference>
<dbReference type="Pfam" id="PF00196">
    <property type="entry name" value="GerE"/>
    <property type="match status" value="1"/>
</dbReference>
<dbReference type="OrthoDB" id="3171335at2"/>
<dbReference type="SMART" id="SM00421">
    <property type="entry name" value="HTH_LUXR"/>
    <property type="match status" value="1"/>
</dbReference>
<evidence type="ECO:0000256" key="1">
    <source>
        <dbReference type="SAM" id="MobiDB-lite"/>
    </source>
</evidence>
<reference evidence="3 4" key="1">
    <citation type="submission" date="2018-11" db="EMBL/GenBank/DDBJ databases">
        <title>Draft genome sequence of Gordonia sp. RS15-1S isolated from rice stems.</title>
        <authorList>
            <person name="Muangham S."/>
        </authorList>
    </citation>
    <scope>NUCLEOTIDE SEQUENCE [LARGE SCALE GENOMIC DNA]</scope>
    <source>
        <strain evidence="3 4">RS15-1S</strain>
    </source>
</reference>
<dbReference type="InterPro" id="IPR016032">
    <property type="entry name" value="Sig_transdc_resp-reg_C-effctor"/>
</dbReference>
<dbReference type="InterPro" id="IPR000792">
    <property type="entry name" value="Tscrpt_reg_LuxR_C"/>
</dbReference>
<sequence length="105" mass="12116">MHRRPQHDPRSHFPLDPRHRHLHAGNRPPSRRPDLSRREVEVLVAWLRSESKEEAARTLFISVSTVSSHVARIRAKYESVGRAANTKSALFARAIQDGYVSLDEW</sequence>
<name>A0A3N4G977_9ACTN</name>
<dbReference type="SUPFAM" id="SSF46894">
    <property type="entry name" value="C-terminal effector domain of the bipartite response regulators"/>
    <property type="match status" value="1"/>
</dbReference>
<proteinExistence type="predicted"/>
<keyword evidence="4" id="KW-1185">Reference proteome</keyword>
<feature type="region of interest" description="Disordered" evidence="1">
    <location>
        <begin position="1"/>
        <end position="35"/>
    </location>
</feature>
<evidence type="ECO:0000259" key="2">
    <source>
        <dbReference type="PROSITE" id="PS50043"/>
    </source>
</evidence>
<dbReference type="EMBL" id="RKMH01000019">
    <property type="protein sequence ID" value="RPA57116.1"/>
    <property type="molecule type" value="Genomic_DNA"/>
</dbReference>
<dbReference type="PROSITE" id="PS50043">
    <property type="entry name" value="HTH_LUXR_2"/>
    <property type="match status" value="1"/>
</dbReference>
<gene>
    <name evidence="3" type="ORF">EF294_19650</name>
</gene>
<dbReference type="Gene3D" id="1.10.10.10">
    <property type="entry name" value="Winged helix-like DNA-binding domain superfamily/Winged helix DNA-binding domain"/>
    <property type="match status" value="1"/>
</dbReference>
<accession>A0A3N4G977</accession>
<organism evidence="3 4">
    <name type="scientific">Gordonia oryzae</name>
    <dbReference type="NCBI Taxonomy" id="2487349"/>
    <lineage>
        <taxon>Bacteria</taxon>
        <taxon>Bacillati</taxon>
        <taxon>Actinomycetota</taxon>
        <taxon>Actinomycetes</taxon>
        <taxon>Mycobacteriales</taxon>
        <taxon>Gordoniaceae</taxon>
        <taxon>Gordonia</taxon>
    </lineage>
</organism>
<dbReference type="PRINTS" id="PR00038">
    <property type="entry name" value="HTHLUXR"/>
</dbReference>
<evidence type="ECO:0000313" key="3">
    <source>
        <dbReference type="EMBL" id="RPA57116.1"/>
    </source>
</evidence>
<dbReference type="InterPro" id="IPR036388">
    <property type="entry name" value="WH-like_DNA-bd_sf"/>
</dbReference>
<dbReference type="Proteomes" id="UP000267536">
    <property type="component" value="Unassembled WGS sequence"/>
</dbReference>
<comment type="caution">
    <text evidence="3">The sequence shown here is derived from an EMBL/GenBank/DDBJ whole genome shotgun (WGS) entry which is preliminary data.</text>
</comment>
<feature type="domain" description="HTH luxR-type" evidence="2">
    <location>
        <begin position="28"/>
        <end position="98"/>
    </location>
</feature>
<feature type="compositionally biased region" description="Basic and acidic residues" evidence="1">
    <location>
        <begin position="1"/>
        <end position="17"/>
    </location>
</feature>
<dbReference type="AlphaFoldDB" id="A0A3N4G977"/>